<reference evidence="9" key="1">
    <citation type="submission" date="2016-06" db="UniProtKB">
        <authorList>
            <consortium name="WormBaseParasite"/>
        </authorList>
    </citation>
    <scope>IDENTIFICATION</scope>
</reference>
<dbReference type="Proteomes" id="UP000050794">
    <property type="component" value="Unassembled WGS sequence"/>
</dbReference>
<dbReference type="FunFam" id="1.20.1270.60:FF:000094">
    <property type="entry name" value="SLIT-ROBO Rho GTPase-activating 2 protein"/>
    <property type="match status" value="1"/>
</dbReference>
<dbReference type="InterPro" id="IPR001060">
    <property type="entry name" value="FCH_dom"/>
</dbReference>
<accession>A0A183UQL0</accession>
<dbReference type="SUPFAM" id="SSF103657">
    <property type="entry name" value="BAR/IMD domain-like"/>
    <property type="match status" value="1"/>
</dbReference>
<feature type="domain" description="Rho-GAP" evidence="5">
    <location>
        <begin position="514"/>
        <end position="711"/>
    </location>
</feature>
<feature type="compositionally biased region" description="Polar residues" evidence="4">
    <location>
        <begin position="942"/>
        <end position="952"/>
    </location>
</feature>
<feature type="domain" description="F-BAR" evidence="6">
    <location>
        <begin position="29"/>
        <end position="309"/>
    </location>
</feature>
<organism evidence="8 9">
    <name type="scientific">Toxocara canis</name>
    <name type="common">Canine roundworm</name>
    <dbReference type="NCBI Taxonomy" id="6265"/>
    <lineage>
        <taxon>Eukaryota</taxon>
        <taxon>Metazoa</taxon>
        <taxon>Ecdysozoa</taxon>
        <taxon>Nematoda</taxon>
        <taxon>Chromadorea</taxon>
        <taxon>Rhabditida</taxon>
        <taxon>Spirurina</taxon>
        <taxon>Ascaridomorpha</taxon>
        <taxon>Ascaridoidea</taxon>
        <taxon>Toxocaridae</taxon>
        <taxon>Toxocara</taxon>
    </lineage>
</organism>
<dbReference type="PROSITE" id="PS51741">
    <property type="entry name" value="F_BAR"/>
    <property type="match status" value="1"/>
</dbReference>
<dbReference type="SUPFAM" id="SSF48350">
    <property type="entry name" value="GTPase activation domain, GAP"/>
    <property type="match status" value="1"/>
</dbReference>
<evidence type="ECO:0000313" key="7">
    <source>
        <dbReference type="EMBL" id="VDM42101.1"/>
    </source>
</evidence>
<evidence type="ECO:0000256" key="1">
    <source>
        <dbReference type="ARBA" id="ARBA00023054"/>
    </source>
</evidence>
<dbReference type="InterPro" id="IPR027267">
    <property type="entry name" value="AH/BAR_dom_sf"/>
</dbReference>
<dbReference type="PANTHER" id="PTHR14166">
    <property type="entry name" value="SLIT-ROBO RHO GTPASE ACTIVATING PROTEIN"/>
    <property type="match status" value="1"/>
</dbReference>
<dbReference type="InterPro" id="IPR031160">
    <property type="entry name" value="F_BAR_dom"/>
</dbReference>
<dbReference type="EMBL" id="UYWY01020615">
    <property type="protein sequence ID" value="VDM42101.1"/>
    <property type="molecule type" value="Genomic_DNA"/>
</dbReference>
<dbReference type="AlphaFoldDB" id="A0A183UQL0"/>
<evidence type="ECO:0000256" key="2">
    <source>
        <dbReference type="PROSITE-ProRule" id="PRU01077"/>
    </source>
</evidence>
<feature type="region of interest" description="Disordered" evidence="4">
    <location>
        <begin position="942"/>
        <end position="979"/>
    </location>
</feature>
<keyword evidence="8" id="KW-1185">Reference proteome</keyword>
<dbReference type="Gene3D" id="1.20.1270.60">
    <property type="entry name" value="Arfaptin homology (AH) domain/BAR domain"/>
    <property type="match status" value="1"/>
</dbReference>
<evidence type="ECO:0000256" key="4">
    <source>
        <dbReference type="SAM" id="MobiDB-lite"/>
    </source>
</evidence>
<dbReference type="Pfam" id="PF00611">
    <property type="entry name" value="FCH"/>
    <property type="match status" value="1"/>
</dbReference>
<dbReference type="SMART" id="SM00324">
    <property type="entry name" value="RhoGAP"/>
    <property type="match status" value="1"/>
</dbReference>
<evidence type="ECO:0000259" key="5">
    <source>
        <dbReference type="PROSITE" id="PS50238"/>
    </source>
</evidence>
<sequence length="1126" mass="125829">MVRAVFCSALNLGDDEELADICRELIALVKIRCQLAEQLRCLEARTETQTAILFELNEYYRRKAELDFEYGKQLEKLARSAMQRHKNERNKRESWPLHSICALWQQLVDETKEEARERSAISELYAGQLTTLISQRSEDLHKISRKCREIGALAHGEVSRVLNELHTAMKTYQLCFAECSAVEAKYRQAEESKLKYEEENPTKLGNTRKHRSLAKLFDKRLEKYDVVRVKCLKARNEYLLCVQAANAALHKYFADDLSDLIDCMDLGMEQWLRGLISCTVTARKAICQKEMDALADLCGFKQSLDAKADKQRFFEANHAMFMLPKRFEFRGQLGDPMNTVSAAEGVAEELQQRQMQIERRLTNVRLESEEIWKSLESTERAVIEKHAEVMPSGEILKEARKESGADGDQSKSRHDLSELYEYYLSKFSHYLLNSNLIERLEARSTGIGSALSEFTADAALQKGADESSDSVLPTTPKRSSEEGDAVAMPHARRKKRIGGGTSNEEARRPRLFGGSLDEYVDATGEMIPLIVTSTIRVLSQFALHHQGIFRISGSQIEINAFKEAFERGEDPLCNVVDASDVNSVAGVLKLYLRELREPLFPIFLFDQLTECAKCPNPDDFIKQITPLLEKLSQPTLLVFYHNFVNELVKNLIVYHDHVFSPMLPGPYYEKYLVESDQALYIDDPEGCASGDEEVSSTPMFESLAERLPSLGEISPASSFSGNPPSISPGVVSSAREATVGAVTVSKPTANAISSCAQQQSRASPSSNSIDANLCPSTVISRSNQLTSSVTSANASVGCGSNAGSTYPYSPLFHYHPELSARPFHVNADAGVAHHFQQGATISQRAPSLCSTGSTRSANCLDSAFLIRRYGSEQGPCPPDVEPFAHPTSAQIWTKRTGGASSLREQLHHTRTLQQHDLFRERPEDDTSFAANRARLHRLSLHTASPPASSLDGSTFGMRDGGSPLEGAVSPHSHSVDLPSARETPSLRERLAALSPMTPQLHSELKRRVHTIMNKRPMVGFAVIEPWFLNSIQLSRWRNAAVYHVELRDRRLNSVTPGSAQSGLEKTAFKFWFLNSLRLFMIADAEDDYRNLGIEREEKPALYFDIPGSAVTLAVNNASIRRTNSEW</sequence>
<dbReference type="InterPro" id="IPR000198">
    <property type="entry name" value="RhoGAP_dom"/>
</dbReference>
<dbReference type="SMART" id="SM00055">
    <property type="entry name" value="FCH"/>
    <property type="match status" value="1"/>
</dbReference>
<evidence type="ECO:0000259" key="6">
    <source>
        <dbReference type="PROSITE" id="PS51741"/>
    </source>
</evidence>
<dbReference type="Gene3D" id="1.10.555.10">
    <property type="entry name" value="Rho GTPase activation protein"/>
    <property type="match status" value="1"/>
</dbReference>
<feature type="region of interest" description="Disordered" evidence="4">
    <location>
        <begin position="462"/>
        <end position="508"/>
    </location>
</feature>
<name>A0A183UQL0_TOXCA</name>
<evidence type="ECO:0000313" key="9">
    <source>
        <dbReference type="WBParaSite" id="TCNE_0001078001-mRNA-1"/>
    </source>
</evidence>
<dbReference type="PROSITE" id="PS50238">
    <property type="entry name" value="RHOGAP"/>
    <property type="match status" value="1"/>
</dbReference>
<feature type="coiled-coil region" evidence="3">
    <location>
        <begin position="340"/>
        <end position="367"/>
    </location>
</feature>
<keyword evidence="1 2" id="KW-0175">Coiled coil</keyword>
<dbReference type="WBParaSite" id="TCNE_0001078001-mRNA-1">
    <property type="protein sequence ID" value="TCNE_0001078001-mRNA-1"/>
    <property type="gene ID" value="TCNE_0001078001"/>
</dbReference>
<evidence type="ECO:0000256" key="3">
    <source>
        <dbReference type="SAM" id="Coils"/>
    </source>
</evidence>
<gene>
    <name evidence="7" type="ORF">TCNE_LOCUS10780</name>
</gene>
<proteinExistence type="predicted"/>
<dbReference type="CDD" id="cd07656">
    <property type="entry name" value="F-BAR_srGAP"/>
    <property type="match status" value="1"/>
</dbReference>
<dbReference type="InterPro" id="IPR051627">
    <property type="entry name" value="SLIT-ROBO_RhoGAP"/>
</dbReference>
<dbReference type="Pfam" id="PF00620">
    <property type="entry name" value="RhoGAP"/>
    <property type="match status" value="1"/>
</dbReference>
<reference evidence="7 8" key="2">
    <citation type="submission" date="2018-11" db="EMBL/GenBank/DDBJ databases">
        <authorList>
            <consortium name="Pathogen Informatics"/>
        </authorList>
    </citation>
    <scope>NUCLEOTIDE SEQUENCE [LARGE SCALE GENOMIC DNA]</scope>
</reference>
<evidence type="ECO:0000313" key="8">
    <source>
        <dbReference type="Proteomes" id="UP000050794"/>
    </source>
</evidence>
<protein>
    <submittedName>
        <fullName evidence="9">SLIT-ROBO Rho GTPase-activating protein 1</fullName>
    </submittedName>
</protein>
<dbReference type="InterPro" id="IPR008936">
    <property type="entry name" value="Rho_GTPase_activation_prot"/>
</dbReference>
<dbReference type="GO" id="GO:0007165">
    <property type="term" value="P:signal transduction"/>
    <property type="evidence" value="ECO:0007669"/>
    <property type="project" value="InterPro"/>
</dbReference>